<gene>
    <name evidence="7" type="ordered locus">Desku_0812</name>
</gene>
<comment type="pathway">
    <text evidence="1">Lipid metabolism; butanoate metabolism.</text>
</comment>
<dbReference type="CDD" id="cd06558">
    <property type="entry name" value="crotonase-like"/>
    <property type="match status" value="1"/>
</dbReference>
<comment type="catalytic activity">
    <reaction evidence="4">
        <text>a short-chain (3S)-3-hydroxyacyl-CoA = a short-chain (2E)-enoyl-CoA + H2O</text>
        <dbReference type="Rhea" id="RHEA:52664"/>
        <dbReference type="ChEBI" id="CHEBI:15377"/>
        <dbReference type="ChEBI" id="CHEBI:87488"/>
        <dbReference type="ChEBI" id="CHEBI:136760"/>
        <dbReference type="EC" id="4.2.1.150"/>
    </reaction>
</comment>
<evidence type="ECO:0000256" key="6">
    <source>
        <dbReference type="RuleBase" id="RU003707"/>
    </source>
</evidence>
<dbReference type="GO" id="GO:0018812">
    <property type="term" value="F:3-hydroxyacyl-CoA dehydratase activity"/>
    <property type="evidence" value="ECO:0007669"/>
    <property type="project" value="UniProtKB-EC"/>
</dbReference>
<dbReference type="PROSITE" id="PS00166">
    <property type="entry name" value="ENOYL_COA_HYDRATASE"/>
    <property type="match status" value="1"/>
</dbReference>
<keyword evidence="8" id="KW-1185">Reference proteome</keyword>
<dbReference type="InterPro" id="IPR018376">
    <property type="entry name" value="Enoyl-CoA_hyd/isom_CS"/>
</dbReference>
<proteinExistence type="inferred from homology"/>
<evidence type="ECO:0000256" key="4">
    <source>
        <dbReference type="ARBA" id="ARBA00050624"/>
    </source>
</evidence>
<dbReference type="InterPro" id="IPR029045">
    <property type="entry name" value="ClpP/crotonase-like_dom_sf"/>
</dbReference>
<dbReference type="PANTHER" id="PTHR11941">
    <property type="entry name" value="ENOYL-COA HYDRATASE-RELATED"/>
    <property type="match status" value="1"/>
</dbReference>
<protein>
    <recommendedName>
        <fullName evidence="5">short-chain-enoyl-CoA hydratase</fullName>
        <ecNumber evidence="5">4.2.1.150</ecNumber>
    </recommendedName>
</protein>
<dbReference type="Pfam" id="PF00378">
    <property type="entry name" value="ECH_1"/>
    <property type="match status" value="1"/>
</dbReference>
<dbReference type="Gene3D" id="1.10.12.10">
    <property type="entry name" value="Lyase 2-enoyl-coa Hydratase, Chain A, domain 2"/>
    <property type="match status" value="1"/>
</dbReference>
<dbReference type="InterPro" id="IPR001753">
    <property type="entry name" value="Enoyl-CoA_hydra/iso"/>
</dbReference>
<sequence length="260" mass="28070">MNFTEIIYNCINEVVTITLNRPESLNALSITMAKEIIRAIEQARSDDNCKVVVITGSGRAFCAGGDIKAMKIGMSVAKARNYVLEIGRLILAMQDLEKPIIAAVNGYAMGAGFNVVLAADLIIAAKEAKFGQAFLQVGLAIDAGGSYFLPRTVGLVRAKELAFTGRIIDAEEALNMGLINKVVERERLEQEVYSLAAKLAQDPSQALGLTKMLINRGLSADLETALAYEALAQSVCMQTEDHKEGLAAFLEKRAPKFKGK</sequence>
<comment type="similarity">
    <text evidence="2 6">Belongs to the enoyl-CoA hydratase/isomerase family.</text>
</comment>
<accession>A0AAU8P9D1</accession>
<evidence type="ECO:0000313" key="8">
    <source>
        <dbReference type="Proteomes" id="UP000009229"/>
    </source>
</evidence>
<dbReference type="GO" id="GO:0006635">
    <property type="term" value="P:fatty acid beta-oxidation"/>
    <property type="evidence" value="ECO:0007669"/>
    <property type="project" value="TreeGrafter"/>
</dbReference>
<dbReference type="SUPFAM" id="SSF52096">
    <property type="entry name" value="ClpP/crotonase"/>
    <property type="match status" value="1"/>
</dbReference>
<evidence type="ECO:0000313" key="7">
    <source>
        <dbReference type="EMBL" id="AEG14416.1"/>
    </source>
</evidence>
<dbReference type="Gene3D" id="3.90.226.10">
    <property type="entry name" value="2-enoyl-CoA Hydratase, Chain A, domain 1"/>
    <property type="match status" value="1"/>
</dbReference>
<evidence type="ECO:0000256" key="5">
    <source>
        <dbReference type="ARBA" id="ARBA00067035"/>
    </source>
</evidence>
<organism evidence="7 8">
    <name type="scientific">Desulfofundulus kuznetsovii (strain DSM 6115 / VKM B-1805 / 17)</name>
    <name type="common">Desulfotomaculum kuznetsovii</name>
    <dbReference type="NCBI Taxonomy" id="760568"/>
    <lineage>
        <taxon>Bacteria</taxon>
        <taxon>Bacillati</taxon>
        <taxon>Bacillota</taxon>
        <taxon>Clostridia</taxon>
        <taxon>Eubacteriales</taxon>
        <taxon>Peptococcaceae</taxon>
        <taxon>Desulfofundulus</taxon>
    </lineage>
</organism>
<dbReference type="AlphaFoldDB" id="A0AAU8P9D1"/>
<dbReference type="InterPro" id="IPR014748">
    <property type="entry name" value="Enoyl-CoA_hydra_C"/>
</dbReference>
<dbReference type="RefSeq" id="WP_013821931.1">
    <property type="nucleotide sequence ID" value="NC_015573.1"/>
</dbReference>
<name>A0AAU8P9D1_DESK7</name>
<keyword evidence="3" id="KW-0456">Lyase</keyword>
<evidence type="ECO:0000256" key="2">
    <source>
        <dbReference type="ARBA" id="ARBA00005254"/>
    </source>
</evidence>
<dbReference type="Proteomes" id="UP000009229">
    <property type="component" value="Chromosome"/>
</dbReference>
<evidence type="ECO:0000256" key="3">
    <source>
        <dbReference type="ARBA" id="ARBA00023239"/>
    </source>
</evidence>
<dbReference type="EC" id="4.2.1.150" evidence="5"/>
<dbReference type="PANTHER" id="PTHR11941:SF54">
    <property type="entry name" value="ENOYL-COA HYDRATASE, MITOCHONDRIAL"/>
    <property type="match status" value="1"/>
</dbReference>
<dbReference type="EMBL" id="CP002770">
    <property type="protein sequence ID" value="AEG14416.1"/>
    <property type="molecule type" value="Genomic_DNA"/>
</dbReference>
<evidence type="ECO:0000256" key="1">
    <source>
        <dbReference type="ARBA" id="ARBA00005086"/>
    </source>
</evidence>
<reference evidence="8" key="1">
    <citation type="submission" date="2011-05" db="EMBL/GenBank/DDBJ databases">
        <title>Complete sequence of Desulfotomaculum kuznetsovii DSM 6115.</title>
        <authorList>
            <person name="Lucas S."/>
            <person name="Han J."/>
            <person name="Lapidus A."/>
            <person name="Cheng J.-F."/>
            <person name="Goodwin L."/>
            <person name="Pitluck S."/>
            <person name="Peters L."/>
            <person name="Mikhailova N."/>
            <person name="Lu M."/>
            <person name="Saunders E."/>
            <person name="Han C."/>
            <person name="Tapia R."/>
            <person name="Land M."/>
            <person name="Hauser L."/>
            <person name="Kyrpides N."/>
            <person name="Ivanova N."/>
            <person name="Pagani I."/>
            <person name="Nazina T."/>
            <person name="Ivanova A."/>
            <person name="Parshina S."/>
            <person name="Kuever J."/>
            <person name="Muyzer G."/>
            <person name="Plugge C."/>
            <person name="Stams A."/>
            <person name="Woyke T."/>
        </authorList>
    </citation>
    <scope>NUCLEOTIDE SEQUENCE [LARGE SCALE GENOMIC DNA]</scope>
    <source>
        <strain evidence="8">DSM 6115 / VKM B-1805 / 17</strain>
    </source>
</reference>
<dbReference type="KEGG" id="dku:Desku_0812"/>
<dbReference type="FunFam" id="1.10.12.10:FF:000001">
    <property type="entry name" value="Probable enoyl-CoA hydratase, mitochondrial"/>
    <property type="match status" value="1"/>
</dbReference>